<evidence type="ECO:0000313" key="8">
    <source>
        <dbReference type="Proteomes" id="UP001443914"/>
    </source>
</evidence>
<keyword evidence="1" id="KW-0808">Transferase</keyword>
<dbReference type="PANTHER" id="PTHR11063:SF8">
    <property type="entry name" value="DELTA-1-PYRROLINE-5-CARBOXYLATE SYNTHASE"/>
    <property type="match status" value="1"/>
</dbReference>
<protein>
    <submittedName>
        <fullName evidence="7">Uncharacterized protein</fullName>
    </submittedName>
</protein>
<keyword evidence="2" id="KW-0547">Nucleotide-binding</keyword>
<evidence type="ECO:0000256" key="2">
    <source>
        <dbReference type="ARBA" id="ARBA00022741"/>
    </source>
</evidence>
<dbReference type="GO" id="GO:0005524">
    <property type="term" value="F:ATP binding"/>
    <property type="evidence" value="ECO:0007669"/>
    <property type="project" value="UniProtKB-KW"/>
</dbReference>
<feature type="domain" description="VWFA" evidence="6">
    <location>
        <begin position="131"/>
        <end position="218"/>
    </location>
</feature>
<keyword evidence="3" id="KW-0418">Kinase</keyword>
<dbReference type="PANTHER" id="PTHR11063">
    <property type="entry name" value="GLUTAMATE SEMIALDEHYDE DEHYDROGENASE"/>
    <property type="match status" value="1"/>
</dbReference>
<name>A0AAW1M4B6_SAPOF</name>
<comment type="caution">
    <text evidence="7">The sequence shown here is derived from an EMBL/GenBank/DDBJ whole genome shotgun (WGS) entry which is preliminary data.</text>
</comment>
<organism evidence="7 8">
    <name type="scientific">Saponaria officinalis</name>
    <name type="common">Common soapwort</name>
    <name type="synonym">Lychnis saponaria</name>
    <dbReference type="NCBI Taxonomy" id="3572"/>
    <lineage>
        <taxon>Eukaryota</taxon>
        <taxon>Viridiplantae</taxon>
        <taxon>Streptophyta</taxon>
        <taxon>Embryophyta</taxon>
        <taxon>Tracheophyta</taxon>
        <taxon>Spermatophyta</taxon>
        <taxon>Magnoliopsida</taxon>
        <taxon>eudicotyledons</taxon>
        <taxon>Gunneridae</taxon>
        <taxon>Pentapetalae</taxon>
        <taxon>Caryophyllales</taxon>
        <taxon>Caryophyllaceae</taxon>
        <taxon>Caryophylleae</taxon>
        <taxon>Saponaria</taxon>
    </lineage>
</organism>
<dbReference type="InterPro" id="IPR036465">
    <property type="entry name" value="vWFA_dom_sf"/>
</dbReference>
<evidence type="ECO:0000256" key="3">
    <source>
        <dbReference type="ARBA" id="ARBA00022777"/>
    </source>
</evidence>
<sequence length="250" mass="27421">MVNSSFADLQKPQSELDGKACAAVGQNGLMALYDTLFSQLDLTSAQLLVTDNDFRDPHFRSQLTETVNQLLDLKVVPVLNENDVGCTINKVKVCHPVTRIAQKQVDSAAVFHNASTRFCDGARFGLGAEATMICIDNSERMRNGDYSPNRFQSLSDVVNLICGAKTQSNPENTVGLLTMAGKGVRVLVTPTSDLGKIMACMHGTWQERSNTSTQYYLRDISLFKPPRSRSTTSKIVADIRIDGISARWVA</sequence>
<feature type="domain" description="Aspartate/glutamate/uridylate kinase" evidence="5">
    <location>
        <begin position="19"/>
        <end position="84"/>
    </location>
</feature>
<dbReference type="InterPro" id="IPR001048">
    <property type="entry name" value="Asp/Glu/Uridylate_kinase"/>
</dbReference>
<dbReference type="Proteomes" id="UP001443914">
    <property type="component" value="Unassembled WGS sequence"/>
</dbReference>
<dbReference type="PRINTS" id="PR00474">
    <property type="entry name" value="GLU5KINASE"/>
</dbReference>
<dbReference type="Gene3D" id="3.40.1160.10">
    <property type="entry name" value="Acetylglutamate kinase-like"/>
    <property type="match status" value="1"/>
</dbReference>
<evidence type="ECO:0000259" key="5">
    <source>
        <dbReference type="Pfam" id="PF00696"/>
    </source>
</evidence>
<dbReference type="InterPro" id="IPR002035">
    <property type="entry name" value="VWF_A"/>
</dbReference>
<proteinExistence type="predicted"/>
<dbReference type="SUPFAM" id="SSF53300">
    <property type="entry name" value="vWA-like"/>
    <property type="match status" value="1"/>
</dbReference>
<dbReference type="Gene3D" id="3.40.50.410">
    <property type="entry name" value="von Willebrand factor, type A domain"/>
    <property type="match status" value="1"/>
</dbReference>
<keyword evidence="8" id="KW-1185">Reference proteome</keyword>
<dbReference type="InterPro" id="IPR001057">
    <property type="entry name" value="Glu/AcGlu_kinase"/>
</dbReference>
<dbReference type="SUPFAM" id="SSF53633">
    <property type="entry name" value="Carbamate kinase-like"/>
    <property type="match status" value="1"/>
</dbReference>
<dbReference type="GO" id="GO:0004350">
    <property type="term" value="F:glutamate-5-semialdehyde dehydrogenase activity"/>
    <property type="evidence" value="ECO:0007669"/>
    <property type="project" value="TreeGrafter"/>
</dbReference>
<accession>A0AAW1M4B6</accession>
<dbReference type="InterPro" id="IPR036393">
    <property type="entry name" value="AceGlu_kinase-like_sf"/>
</dbReference>
<dbReference type="Pfam" id="PF00696">
    <property type="entry name" value="AA_kinase"/>
    <property type="match status" value="1"/>
</dbReference>
<dbReference type="GO" id="GO:0016301">
    <property type="term" value="F:kinase activity"/>
    <property type="evidence" value="ECO:0007669"/>
    <property type="project" value="UniProtKB-KW"/>
</dbReference>
<evidence type="ECO:0000256" key="1">
    <source>
        <dbReference type="ARBA" id="ARBA00022679"/>
    </source>
</evidence>
<dbReference type="AlphaFoldDB" id="A0AAW1M4B6"/>
<gene>
    <name evidence="7" type="ORF">RND81_03G076500</name>
</gene>
<dbReference type="Pfam" id="PF13519">
    <property type="entry name" value="VWA_2"/>
    <property type="match status" value="1"/>
</dbReference>
<evidence type="ECO:0000256" key="4">
    <source>
        <dbReference type="ARBA" id="ARBA00022840"/>
    </source>
</evidence>
<keyword evidence="4" id="KW-0067">ATP-binding</keyword>
<dbReference type="EMBL" id="JBDFQZ010000003">
    <property type="protein sequence ID" value="KAK9741023.1"/>
    <property type="molecule type" value="Genomic_DNA"/>
</dbReference>
<evidence type="ECO:0000259" key="6">
    <source>
        <dbReference type="Pfam" id="PF13519"/>
    </source>
</evidence>
<dbReference type="GO" id="GO:0009084">
    <property type="term" value="P:glutamine family amino acid biosynthetic process"/>
    <property type="evidence" value="ECO:0007669"/>
    <property type="project" value="UniProtKB-ARBA"/>
</dbReference>
<evidence type="ECO:0000313" key="7">
    <source>
        <dbReference type="EMBL" id="KAK9741023.1"/>
    </source>
</evidence>
<reference evidence="7" key="1">
    <citation type="submission" date="2024-03" db="EMBL/GenBank/DDBJ databases">
        <title>WGS assembly of Saponaria officinalis var. Norfolk2.</title>
        <authorList>
            <person name="Jenkins J."/>
            <person name="Shu S."/>
            <person name="Grimwood J."/>
            <person name="Barry K."/>
            <person name="Goodstein D."/>
            <person name="Schmutz J."/>
            <person name="Leebens-Mack J."/>
            <person name="Osbourn A."/>
        </authorList>
    </citation>
    <scope>NUCLEOTIDE SEQUENCE [LARGE SCALE GENOMIC DNA]</scope>
    <source>
        <strain evidence="7">JIC</strain>
    </source>
</reference>